<accession>A0A4Y9YYX1</accession>
<feature type="compositionally biased region" description="Pro residues" evidence="1">
    <location>
        <begin position="46"/>
        <end position="58"/>
    </location>
</feature>
<keyword evidence="2" id="KW-0812">Transmembrane</keyword>
<reference evidence="3 4" key="1">
    <citation type="submission" date="2019-02" db="EMBL/GenBank/DDBJ databases">
        <title>Genome sequencing of the rare red list fungi Dentipellis fragilis.</title>
        <authorList>
            <person name="Buettner E."/>
            <person name="Kellner H."/>
        </authorList>
    </citation>
    <scope>NUCLEOTIDE SEQUENCE [LARGE SCALE GENOMIC DNA]</scope>
    <source>
        <strain evidence="3 4">DSM 105465</strain>
    </source>
</reference>
<evidence type="ECO:0000256" key="2">
    <source>
        <dbReference type="SAM" id="Phobius"/>
    </source>
</evidence>
<dbReference type="AlphaFoldDB" id="A0A4Y9YYX1"/>
<evidence type="ECO:0000313" key="3">
    <source>
        <dbReference type="EMBL" id="TFY66771.1"/>
    </source>
</evidence>
<keyword evidence="2" id="KW-0472">Membrane</keyword>
<gene>
    <name evidence="3" type="ORF">EVG20_g4320</name>
</gene>
<protein>
    <submittedName>
        <fullName evidence="3">Uncharacterized protein</fullName>
    </submittedName>
</protein>
<comment type="caution">
    <text evidence="3">The sequence shown here is derived from an EMBL/GenBank/DDBJ whole genome shotgun (WGS) entry which is preliminary data.</text>
</comment>
<keyword evidence="2" id="KW-1133">Transmembrane helix</keyword>
<dbReference type="OrthoDB" id="10402858at2759"/>
<dbReference type="EMBL" id="SEOQ01000219">
    <property type="protein sequence ID" value="TFY66771.1"/>
    <property type="molecule type" value="Genomic_DNA"/>
</dbReference>
<feature type="region of interest" description="Disordered" evidence="1">
    <location>
        <begin position="1"/>
        <end position="74"/>
    </location>
</feature>
<evidence type="ECO:0000313" key="4">
    <source>
        <dbReference type="Proteomes" id="UP000298327"/>
    </source>
</evidence>
<proteinExistence type="predicted"/>
<keyword evidence="4" id="KW-1185">Reference proteome</keyword>
<feature type="transmembrane region" description="Helical" evidence="2">
    <location>
        <begin position="275"/>
        <end position="295"/>
    </location>
</feature>
<sequence>MTVYRPKDPSVIFGGTPASPATALQSVKASGDTLYGDLAADRSRPPHAPPLPPRPWSSPDPSRAGAPTSPSPLKTDAESLQLVNVNNGHPSTNAYTFYRKDGHGRPTKTIFSLFGGDVPVDADFDADVTFEVEQLGASTDLDLSPISVEVKFLALEPTSQKALSVLAAWEAMVLDHLDPENFLDEFEPLDSACDDSSTSTPAVCSVEAPGPGLAVVVVTYSLPDGAAGQDPIAPVEMGGQVDPSVLATSNGHSGMSSRLWMTSRRRGNVAFNERYGSLGAMVLLSLAVACAWMLWTVVVGPSWTRSDGFFRLAD</sequence>
<name>A0A4Y9YYX1_9AGAM</name>
<dbReference type="Proteomes" id="UP000298327">
    <property type="component" value="Unassembled WGS sequence"/>
</dbReference>
<organism evidence="3 4">
    <name type="scientific">Dentipellis fragilis</name>
    <dbReference type="NCBI Taxonomy" id="205917"/>
    <lineage>
        <taxon>Eukaryota</taxon>
        <taxon>Fungi</taxon>
        <taxon>Dikarya</taxon>
        <taxon>Basidiomycota</taxon>
        <taxon>Agaricomycotina</taxon>
        <taxon>Agaricomycetes</taxon>
        <taxon>Russulales</taxon>
        <taxon>Hericiaceae</taxon>
        <taxon>Dentipellis</taxon>
    </lineage>
</organism>
<evidence type="ECO:0000256" key="1">
    <source>
        <dbReference type="SAM" id="MobiDB-lite"/>
    </source>
</evidence>